<reference evidence="1 2" key="1">
    <citation type="journal article" date="2024" name="Plant Biotechnol. J.">
        <title>Genome and CRISPR/Cas9 system of a widespread forest tree (Populus alba) in the world.</title>
        <authorList>
            <person name="Liu Y.J."/>
            <person name="Jiang P.F."/>
            <person name="Han X.M."/>
            <person name="Li X.Y."/>
            <person name="Wang H.M."/>
            <person name="Wang Y.J."/>
            <person name="Wang X.X."/>
            <person name="Zeng Q.Y."/>
        </authorList>
    </citation>
    <scope>NUCLEOTIDE SEQUENCE [LARGE SCALE GENOMIC DNA]</scope>
    <source>
        <strain evidence="2">cv. PAL-ZL1</strain>
    </source>
</reference>
<keyword evidence="2" id="KW-1185">Reference proteome</keyword>
<evidence type="ECO:0000313" key="1">
    <source>
        <dbReference type="EMBL" id="KAL3576267.1"/>
    </source>
</evidence>
<comment type="caution">
    <text evidence="1">The sequence shown here is derived from an EMBL/GenBank/DDBJ whole genome shotgun (WGS) entry which is preliminary data.</text>
</comment>
<protein>
    <submittedName>
        <fullName evidence="1">Uncharacterized protein</fullName>
    </submittedName>
</protein>
<accession>A0ACC4BCH3</accession>
<organism evidence="1 2">
    <name type="scientific">Populus alba</name>
    <name type="common">White poplar</name>
    <dbReference type="NCBI Taxonomy" id="43335"/>
    <lineage>
        <taxon>Eukaryota</taxon>
        <taxon>Viridiplantae</taxon>
        <taxon>Streptophyta</taxon>
        <taxon>Embryophyta</taxon>
        <taxon>Tracheophyta</taxon>
        <taxon>Spermatophyta</taxon>
        <taxon>Magnoliopsida</taxon>
        <taxon>eudicotyledons</taxon>
        <taxon>Gunneridae</taxon>
        <taxon>Pentapetalae</taxon>
        <taxon>rosids</taxon>
        <taxon>fabids</taxon>
        <taxon>Malpighiales</taxon>
        <taxon>Salicaceae</taxon>
        <taxon>Saliceae</taxon>
        <taxon>Populus</taxon>
    </lineage>
</organism>
<dbReference type="Proteomes" id="UP000309997">
    <property type="component" value="Unassembled WGS sequence"/>
</dbReference>
<gene>
    <name evidence="1" type="ORF">D5086_021550</name>
</gene>
<evidence type="ECO:0000313" key="2">
    <source>
        <dbReference type="Proteomes" id="UP000309997"/>
    </source>
</evidence>
<sequence>MPTQAAFATDSTMHHAYFEPTVGILPNRIKGWNFSLIQRSSLPSLSTVPSAATTLIIGLPTISSTPRATGRTTSSQQP</sequence>
<name>A0ACC4BCH3_POPAL</name>
<dbReference type="EMBL" id="RCHU02000011">
    <property type="protein sequence ID" value="KAL3576267.1"/>
    <property type="molecule type" value="Genomic_DNA"/>
</dbReference>
<proteinExistence type="predicted"/>